<dbReference type="EMBL" id="MT144610">
    <property type="protein sequence ID" value="QJH94983.1"/>
    <property type="molecule type" value="Genomic_DNA"/>
</dbReference>
<organism evidence="1">
    <name type="scientific">viral metagenome</name>
    <dbReference type="NCBI Taxonomy" id="1070528"/>
    <lineage>
        <taxon>unclassified sequences</taxon>
        <taxon>metagenomes</taxon>
        <taxon>organismal metagenomes</taxon>
    </lineage>
</organism>
<sequence length="73" mass="8250">MESITLTEFKNLGSQRIIEKLPFIVTADYKQIAVVFGDMDDVLVIKGMHPAAKRKLTAAYKLMRTAQGETKYD</sequence>
<proteinExistence type="predicted"/>
<evidence type="ECO:0000313" key="1">
    <source>
        <dbReference type="EMBL" id="QJA47121.1"/>
    </source>
</evidence>
<dbReference type="AlphaFoldDB" id="A0A6H1ZI63"/>
<accession>A0A6H1ZI63</accession>
<evidence type="ECO:0000313" key="2">
    <source>
        <dbReference type="EMBL" id="QJH94983.1"/>
    </source>
</evidence>
<reference evidence="1" key="1">
    <citation type="submission" date="2020-03" db="EMBL/GenBank/DDBJ databases">
        <title>The deep terrestrial virosphere.</title>
        <authorList>
            <person name="Holmfeldt K."/>
            <person name="Nilsson E."/>
            <person name="Simone D."/>
            <person name="Lopez-Fernandez M."/>
            <person name="Wu X."/>
            <person name="de Brujin I."/>
            <person name="Lundin D."/>
            <person name="Andersson A."/>
            <person name="Bertilsson S."/>
            <person name="Dopson M."/>
        </authorList>
    </citation>
    <scope>NUCLEOTIDE SEQUENCE</scope>
    <source>
        <strain evidence="1">TM448A00604</strain>
        <strain evidence="2">TM448B00314</strain>
    </source>
</reference>
<protein>
    <submittedName>
        <fullName evidence="1">Uncharacterized protein</fullName>
    </submittedName>
</protein>
<gene>
    <name evidence="1" type="ORF">TM448A00604_0016</name>
    <name evidence="2" type="ORF">TM448B00314_0043</name>
</gene>
<name>A0A6H1ZI63_9ZZZZ</name>
<dbReference type="EMBL" id="MT144032">
    <property type="protein sequence ID" value="QJA47121.1"/>
    <property type="molecule type" value="Genomic_DNA"/>
</dbReference>